<feature type="coiled-coil region" evidence="1">
    <location>
        <begin position="215"/>
        <end position="297"/>
    </location>
</feature>
<dbReference type="PANTHER" id="PTHR32114">
    <property type="entry name" value="ABC TRANSPORTER ABCH.3"/>
    <property type="match status" value="1"/>
</dbReference>
<protein>
    <recommendedName>
        <fullName evidence="2">Rad50/SbcC-type AAA domain-containing protein</fullName>
    </recommendedName>
</protein>
<dbReference type="AlphaFoldDB" id="A0A081NHC3"/>
<comment type="caution">
    <text evidence="3">The sequence shown here is derived from an EMBL/GenBank/DDBJ whole genome shotgun (WGS) entry which is preliminary data.</text>
</comment>
<name>A0A081NHC3_9GAMM</name>
<dbReference type="InterPro" id="IPR027417">
    <property type="entry name" value="P-loop_NTPase"/>
</dbReference>
<dbReference type="EMBL" id="JOKH01000002">
    <property type="protein sequence ID" value="KEQ17846.1"/>
    <property type="molecule type" value="Genomic_DNA"/>
</dbReference>
<proteinExistence type="predicted"/>
<dbReference type="RefSeq" id="WP_034834751.1">
    <property type="nucleotide sequence ID" value="NZ_JOKH01000002.1"/>
</dbReference>
<reference evidence="3 4" key="1">
    <citation type="submission" date="2014-06" db="EMBL/GenBank/DDBJ databases">
        <title>Whole Genome Sequences of Three Symbiotic Endozoicomonas Bacteria.</title>
        <authorList>
            <person name="Neave M.J."/>
            <person name="Apprill A."/>
            <person name="Voolstra C.R."/>
        </authorList>
    </citation>
    <scope>NUCLEOTIDE SEQUENCE [LARGE SCALE GENOMIC DNA]</scope>
    <source>
        <strain evidence="3 4">DSM 25634</strain>
    </source>
</reference>
<organism evidence="3 4">
    <name type="scientific">Endozoicomonas numazuensis</name>
    <dbReference type="NCBI Taxonomy" id="1137799"/>
    <lineage>
        <taxon>Bacteria</taxon>
        <taxon>Pseudomonadati</taxon>
        <taxon>Pseudomonadota</taxon>
        <taxon>Gammaproteobacteria</taxon>
        <taxon>Oceanospirillales</taxon>
        <taxon>Endozoicomonadaceae</taxon>
        <taxon>Endozoicomonas</taxon>
    </lineage>
</organism>
<accession>A0A081NHC3</accession>
<dbReference type="eggNOG" id="COG1196">
    <property type="taxonomic scope" value="Bacteria"/>
</dbReference>
<evidence type="ECO:0000259" key="2">
    <source>
        <dbReference type="Pfam" id="PF13476"/>
    </source>
</evidence>
<feature type="domain" description="Rad50/SbcC-type AAA" evidence="2">
    <location>
        <begin position="6"/>
        <end position="250"/>
    </location>
</feature>
<dbReference type="STRING" id="1137799.GZ78_09335"/>
<dbReference type="Pfam" id="PF13476">
    <property type="entry name" value="AAA_23"/>
    <property type="match status" value="1"/>
</dbReference>
<keyword evidence="1" id="KW-0175">Coiled coil</keyword>
<dbReference type="Gene3D" id="3.40.50.300">
    <property type="entry name" value="P-loop containing nucleotide triphosphate hydrolases"/>
    <property type="match status" value="2"/>
</dbReference>
<dbReference type="GO" id="GO:0016887">
    <property type="term" value="F:ATP hydrolysis activity"/>
    <property type="evidence" value="ECO:0007669"/>
    <property type="project" value="InterPro"/>
</dbReference>
<dbReference type="OrthoDB" id="9795626at2"/>
<dbReference type="InterPro" id="IPR038729">
    <property type="entry name" value="Rad50/SbcC_AAA"/>
</dbReference>
<evidence type="ECO:0000256" key="1">
    <source>
        <dbReference type="SAM" id="Coils"/>
    </source>
</evidence>
<keyword evidence="4" id="KW-1185">Reference proteome</keyword>
<evidence type="ECO:0000313" key="4">
    <source>
        <dbReference type="Proteomes" id="UP000028073"/>
    </source>
</evidence>
<sequence>MKLKELTVTNFMPYKGKQTVCFPQHDTQNVMLLFGDNMRGKTSFLNAMRWGFYGVALGRHLRSIPRLNMINIEAATDGNWNMSVVLKFSDGGKSYEIRRLIEKKNHVSQPKVDADFEETVWLNIDGERQPGDTVENQINQIVPEEISRFFLFDGELLQEYENLLIEGDAQGEKIKEHIEQALGVPALIHGRDEFNSLLKDARRIQARDAKKNTELKRYAEQQTQLEIKLTSIENDLKDLEAERVDIEKKIDDIDDELKNTEGVQRKKVELEGLSAERKAIERQLVDLSNEQRELLKTAWLDVLHSNMSPLLETIKRRRDSLQTLVETKTKLSTQINMLQKSIDNPSCVTCNQVIPDEKIQPIRDQIASLRAEEELAVYNPEEIRQLNSKIDKLSVIRSANEGLRLQQNEDKQRQLDVRLIRVETKWDELQEEIREFDTDQIIRQRDKRDQYKALLARLNVDITNAKLARDKNIKEQDHIATLISKSAGGQGQKSSIRVNMYQDLESIFTKGIDQLRDGLRGDVEQYSSAAFAELTTEKSYRGLQINHNYGLSIVDQAGRVLKERSAGAEQVVALSLIDGLNRTARKSGPIVMDTPLGRLDPKHRSNVLKYLPKMADQVVLLVHDGEIDPDKDIQNFADRIGARYQIQRISATESRIVKSN</sequence>
<evidence type="ECO:0000313" key="3">
    <source>
        <dbReference type="EMBL" id="KEQ17846.1"/>
    </source>
</evidence>
<dbReference type="SUPFAM" id="SSF52540">
    <property type="entry name" value="P-loop containing nucleoside triphosphate hydrolases"/>
    <property type="match status" value="1"/>
</dbReference>
<dbReference type="Proteomes" id="UP000028073">
    <property type="component" value="Unassembled WGS sequence"/>
</dbReference>
<dbReference type="GO" id="GO:0006302">
    <property type="term" value="P:double-strand break repair"/>
    <property type="evidence" value="ECO:0007669"/>
    <property type="project" value="InterPro"/>
</dbReference>
<dbReference type="PANTHER" id="PTHR32114:SF2">
    <property type="entry name" value="ABC TRANSPORTER ABCH.3"/>
    <property type="match status" value="1"/>
</dbReference>
<gene>
    <name evidence="3" type="ORF">GZ78_09335</name>
</gene>